<accession>A0A2G5FB37</accession>
<dbReference type="Proteomes" id="UP000230069">
    <property type="component" value="Unassembled WGS sequence"/>
</dbReference>
<evidence type="ECO:0000313" key="1">
    <source>
        <dbReference type="EMBL" id="PIA65233.1"/>
    </source>
</evidence>
<gene>
    <name evidence="1" type="ORF">AQUCO_00100605v1</name>
</gene>
<organism evidence="1 2">
    <name type="scientific">Aquilegia coerulea</name>
    <name type="common">Rocky mountain columbine</name>
    <dbReference type="NCBI Taxonomy" id="218851"/>
    <lineage>
        <taxon>Eukaryota</taxon>
        <taxon>Viridiplantae</taxon>
        <taxon>Streptophyta</taxon>
        <taxon>Embryophyta</taxon>
        <taxon>Tracheophyta</taxon>
        <taxon>Spermatophyta</taxon>
        <taxon>Magnoliopsida</taxon>
        <taxon>Ranunculales</taxon>
        <taxon>Ranunculaceae</taxon>
        <taxon>Thalictroideae</taxon>
        <taxon>Aquilegia</taxon>
    </lineage>
</organism>
<name>A0A2G5FB37_AQUCA</name>
<proteinExistence type="predicted"/>
<dbReference type="InParanoid" id="A0A2G5FB37"/>
<sequence>MLGETQRDTDFDFADCSGGSISLLLSSSTTESGVGLKIADASFFAEEKSKLPTSCLILLLSNFCCGASDSIIWVVVSPLSCFTLFDSFSMLASAIFVSAAL</sequence>
<protein>
    <submittedName>
        <fullName evidence="1">Uncharacterized protein</fullName>
    </submittedName>
</protein>
<evidence type="ECO:0000313" key="2">
    <source>
        <dbReference type="Proteomes" id="UP000230069"/>
    </source>
</evidence>
<dbReference type="AlphaFoldDB" id="A0A2G5FB37"/>
<reference evidence="1 2" key="1">
    <citation type="submission" date="2017-09" db="EMBL/GenBank/DDBJ databases">
        <title>WGS assembly of Aquilegia coerulea Goldsmith.</title>
        <authorList>
            <person name="Hodges S."/>
            <person name="Kramer E."/>
            <person name="Nordborg M."/>
            <person name="Tomkins J."/>
            <person name="Borevitz J."/>
            <person name="Derieg N."/>
            <person name="Yan J."/>
            <person name="Mihaltcheva S."/>
            <person name="Hayes R.D."/>
            <person name="Rokhsar D."/>
        </authorList>
    </citation>
    <scope>NUCLEOTIDE SEQUENCE [LARGE SCALE GENOMIC DNA]</scope>
    <source>
        <strain evidence="2">cv. Goldsmith</strain>
    </source>
</reference>
<keyword evidence="2" id="KW-1185">Reference proteome</keyword>
<dbReference type="EMBL" id="KZ305018">
    <property type="protein sequence ID" value="PIA65233.1"/>
    <property type="molecule type" value="Genomic_DNA"/>
</dbReference>